<dbReference type="OrthoDB" id="5382794at2"/>
<reference evidence="2" key="1">
    <citation type="submission" date="2018-09" db="EMBL/GenBank/DDBJ databases">
        <authorList>
            <person name="Livingstone P.G."/>
            <person name="Whitworth D.E."/>
        </authorList>
    </citation>
    <scope>NUCLEOTIDE SEQUENCE [LARGE SCALE GENOMIC DNA]</scope>
    <source>
        <strain evidence="2">CA040B</strain>
    </source>
</reference>
<accession>A0A3A8MYK9</accession>
<evidence type="ECO:0008006" key="3">
    <source>
        <dbReference type="Google" id="ProtNLM"/>
    </source>
</evidence>
<dbReference type="AlphaFoldDB" id="A0A3A8MYK9"/>
<protein>
    <recommendedName>
        <fullName evidence="3">(2Fe-2S) ferredoxin domain-containing protein</fullName>
    </recommendedName>
</protein>
<name>A0A3A8MYK9_9BACT</name>
<gene>
    <name evidence="1" type="ORF">D7X12_29905</name>
</gene>
<organism evidence="1 2">
    <name type="scientific">Corallococcus sicarius</name>
    <dbReference type="NCBI Taxonomy" id="2316726"/>
    <lineage>
        <taxon>Bacteria</taxon>
        <taxon>Pseudomonadati</taxon>
        <taxon>Myxococcota</taxon>
        <taxon>Myxococcia</taxon>
        <taxon>Myxococcales</taxon>
        <taxon>Cystobacterineae</taxon>
        <taxon>Myxococcaceae</taxon>
        <taxon>Corallococcus</taxon>
    </lineage>
</organism>
<sequence length="110" mass="11531">MAKRAPPEPEGPDPIELHLCHRCLVRLPADAGGVDLPRRVREALKAHGLGNRTQLIPASCLGHCPTGLVTVLVVPDATARGTHAKLIAPEADGEDLARHLLQGLAKAGPP</sequence>
<keyword evidence="2" id="KW-1185">Reference proteome</keyword>
<comment type="caution">
    <text evidence="1">The sequence shown here is derived from an EMBL/GenBank/DDBJ whole genome shotgun (WGS) entry which is preliminary data.</text>
</comment>
<dbReference type="Proteomes" id="UP000273405">
    <property type="component" value="Unassembled WGS sequence"/>
</dbReference>
<dbReference type="RefSeq" id="WP_120628662.1">
    <property type="nucleotide sequence ID" value="NZ_RAWG01000247.1"/>
</dbReference>
<dbReference type="EMBL" id="RAWG01000247">
    <property type="protein sequence ID" value="RKH37338.1"/>
    <property type="molecule type" value="Genomic_DNA"/>
</dbReference>
<evidence type="ECO:0000313" key="1">
    <source>
        <dbReference type="EMBL" id="RKH37338.1"/>
    </source>
</evidence>
<proteinExistence type="predicted"/>
<evidence type="ECO:0000313" key="2">
    <source>
        <dbReference type="Proteomes" id="UP000273405"/>
    </source>
</evidence>